<keyword evidence="6 13" id="KW-0863">Zinc-finger</keyword>
<keyword evidence="7 13" id="KW-0276">Fatty acid metabolism</keyword>
<dbReference type="Proteomes" id="UP000243024">
    <property type="component" value="Unassembled WGS sequence"/>
</dbReference>
<evidence type="ECO:0000313" key="16">
    <source>
        <dbReference type="EMBL" id="OAR03323.1"/>
    </source>
</evidence>
<comment type="caution">
    <text evidence="16">The sequence shown here is derived from an EMBL/GenBank/DDBJ whole genome shotgun (WGS) entry which is preliminary data.</text>
</comment>
<evidence type="ECO:0000256" key="8">
    <source>
        <dbReference type="ARBA" id="ARBA00022833"/>
    </source>
</evidence>
<evidence type="ECO:0000256" key="6">
    <source>
        <dbReference type="ARBA" id="ARBA00022771"/>
    </source>
</evidence>
<keyword evidence="4 13" id="KW-0479">Metal-binding</keyword>
<protein>
    <recommendedName>
        <fullName evidence="13">Acetyl-coenzyme A carboxylase carboxyl transferase subunit beta</fullName>
        <shortName evidence="13">ACCase subunit beta</shortName>
        <shortName evidence="13">Acetyl-CoA carboxylase carboxyltransferase subunit beta</shortName>
        <ecNumber evidence="13">2.1.3.15</ecNumber>
    </recommendedName>
</protein>
<dbReference type="PRINTS" id="PR01070">
    <property type="entry name" value="ACCCTRFRASEB"/>
</dbReference>
<comment type="pathway">
    <text evidence="13">Lipid metabolism; malonyl-CoA biosynthesis; malonyl-CoA from acetyl-CoA: step 1/1.</text>
</comment>
<comment type="catalytic activity">
    <reaction evidence="13">
        <text>N(6)-carboxybiotinyl-L-lysyl-[protein] + acetyl-CoA = N(6)-biotinyl-L-lysyl-[protein] + malonyl-CoA</text>
        <dbReference type="Rhea" id="RHEA:54728"/>
        <dbReference type="Rhea" id="RHEA-COMP:10505"/>
        <dbReference type="Rhea" id="RHEA-COMP:10506"/>
        <dbReference type="ChEBI" id="CHEBI:57288"/>
        <dbReference type="ChEBI" id="CHEBI:57384"/>
        <dbReference type="ChEBI" id="CHEBI:83144"/>
        <dbReference type="ChEBI" id="CHEBI:83145"/>
        <dbReference type="EC" id="2.1.3.15"/>
    </reaction>
</comment>
<evidence type="ECO:0000256" key="12">
    <source>
        <dbReference type="ARBA" id="ARBA00025280"/>
    </source>
</evidence>
<evidence type="ECO:0000256" key="2">
    <source>
        <dbReference type="ARBA" id="ARBA00022516"/>
    </source>
</evidence>
<evidence type="ECO:0000313" key="17">
    <source>
        <dbReference type="EMBL" id="PTQ53872.1"/>
    </source>
</evidence>
<dbReference type="GO" id="GO:0005524">
    <property type="term" value="F:ATP binding"/>
    <property type="evidence" value="ECO:0007669"/>
    <property type="project" value="UniProtKB-KW"/>
</dbReference>
<comment type="subcellular location">
    <subcellularLocation>
        <location evidence="1 13">Cytoplasm</location>
    </subcellularLocation>
</comment>
<dbReference type="InterPro" id="IPR034733">
    <property type="entry name" value="AcCoA_carboxyl_beta"/>
</dbReference>
<dbReference type="UniPathway" id="UPA00655">
    <property type="reaction ID" value="UER00711"/>
</dbReference>
<dbReference type="GO" id="GO:2001295">
    <property type="term" value="P:malonyl-CoA biosynthetic process"/>
    <property type="evidence" value="ECO:0007669"/>
    <property type="project" value="UniProtKB-UniRule"/>
</dbReference>
<dbReference type="GO" id="GO:0016743">
    <property type="term" value="F:carboxyl- or carbamoyltransferase activity"/>
    <property type="evidence" value="ECO:0007669"/>
    <property type="project" value="UniProtKB-UniRule"/>
</dbReference>
<feature type="binding site" evidence="13">
    <location>
        <position position="39"/>
    </location>
    <ligand>
        <name>Zn(2+)</name>
        <dbReference type="ChEBI" id="CHEBI:29105"/>
    </ligand>
</feature>
<feature type="binding site" evidence="13">
    <location>
        <position position="58"/>
    </location>
    <ligand>
        <name>Zn(2+)</name>
        <dbReference type="ChEBI" id="CHEBI:29105"/>
    </ligand>
</feature>
<dbReference type="STRING" id="1484.SA87_03985"/>
<dbReference type="Pfam" id="PF01039">
    <property type="entry name" value="Carboxyl_trans"/>
    <property type="match status" value="1"/>
</dbReference>
<feature type="region of interest" description="Disordered" evidence="14">
    <location>
        <begin position="11"/>
        <end position="34"/>
    </location>
</feature>
<keyword evidence="18" id="KW-1185">Reference proteome</keyword>
<evidence type="ECO:0000256" key="14">
    <source>
        <dbReference type="SAM" id="MobiDB-lite"/>
    </source>
</evidence>
<evidence type="ECO:0000313" key="18">
    <source>
        <dbReference type="Proteomes" id="UP000243024"/>
    </source>
</evidence>
<dbReference type="GO" id="GO:0006633">
    <property type="term" value="P:fatty acid biosynthetic process"/>
    <property type="evidence" value="ECO:0007669"/>
    <property type="project" value="UniProtKB-KW"/>
</dbReference>
<evidence type="ECO:0000256" key="4">
    <source>
        <dbReference type="ARBA" id="ARBA00022723"/>
    </source>
</evidence>
<dbReference type="Gene3D" id="3.90.226.10">
    <property type="entry name" value="2-enoyl-CoA Hydratase, Chain A, domain 1"/>
    <property type="match status" value="1"/>
</dbReference>
<comment type="subunit">
    <text evidence="13">Acetyl-CoA carboxylase is a heterohexamer composed of biotin carboxyl carrier protein (AccB), biotin carboxylase (AccC) and two subunits each of ACCase subunit alpha (AccA) and ACCase subunit beta (AccD).</text>
</comment>
<keyword evidence="10 13" id="KW-0443">Lipid metabolism</keyword>
<comment type="function">
    <text evidence="12 13">Component of the acetyl coenzyme A carboxylase (ACC) complex. Biotin carboxylase (BC) catalyzes the carboxylation of biotin on its carrier protein (BCCP) and then the CO(2) group is transferred by the transcarboxylase to acetyl-CoA to form malonyl-CoA.</text>
</comment>
<comment type="cofactor">
    <cofactor evidence="13">
        <name>Zn(2+)</name>
        <dbReference type="ChEBI" id="CHEBI:29105"/>
    </cofactor>
    <text evidence="13">Binds 1 zinc ion per subunit.</text>
</comment>
<dbReference type="NCBIfam" id="TIGR00515">
    <property type="entry name" value="accD"/>
    <property type="match status" value="1"/>
</dbReference>
<reference evidence="17 19" key="2">
    <citation type="submission" date="2017-08" db="EMBL/GenBank/DDBJ databases">
        <title>Burning lignite coal seam in the remote Altai Mountains harbors a hydrogen-driven thermophilic microbial community.</title>
        <authorList>
            <person name="Kadnikov V.V."/>
            <person name="Mardanov A.V."/>
            <person name="Ivasenko D."/>
            <person name="Beletsky A.V."/>
            <person name="Karnachuk O.V."/>
            <person name="Ravin N.V."/>
        </authorList>
    </citation>
    <scope>NUCLEOTIDE SEQUENCE [LARGE SCALE GENOMIC DNA]</scope>
    <source>
        <strain evidence="17">AL33</strain>
    </source>
</reference>
<dbReference type="EMBL" id="PEBV01000009">
    <property type="protein sequence ID" value="PTQ53872.1"/>
    <property type="molecule type" value="Genomic_DNA"/>
</dbReference>
<dbReference type="InterPro" id="IPR011762">
    <property type="entry name" value="COA_CT_N"/>
</dbReference>
<keyword evidence="8 13" id="KW-0862">Zinc</keyword>
<keyword evidence="5 13" id="KW-0547">Nucleotide-binding</keyword>
<dbReference type="Pfam" id="PF17848">
    <property type="entry name" value="Zn_ribbon_ACC"/>
    <property type="match status" value="1"/>
</dbReference>
<accession>A0A179IM53</accession>
<dbReference type="PANTHER" id="PTHR42995:SF5">
    <property type="entry name" value="ACETYL-COENZYME A CARBOXYLASE CARBOXYL TRANSFERASE SUBUNIT BETA, CHLOROPLASTIC"/>
    <property type="match status" value="1"/>
</dbReference>
<organism evidence="16 18">
    <name type="scientific">Hydrogenibacillus schlegelii</name>
    <name type="common">Bacillus schlegelii</name>
    <dbReference type="NCBI Taxonomy" id="1484"/>
    <lineage>
        <taxon>Bacteria</taxon>
        <taxon>Bacillati</taxon>
        <taxon>Bacillota</taxon>
        <taxon>Bacilli</taxon>
        <taxon>Bacillales</taxon>
        <taxon>Bacillales Family X. Incertae Sedis</taxon>
        <taxon>Hydrogenibacillus</taxon>
    </lineage>
</organism>
<proteinExistence type="inferred from homology"/>
<evidence type="ECO:0000256" key="7">
    <source>
        <dbReference type="ARBA" id="ARBA00022832"/>
    </source>
</evidence>
<dbReference type="PANTHER" id="PTHR42995">
    <property type="entry name" value="ACETYL-COENZYME A CARBOXYLASE CARBOXYL TRANSFERASE SUBUNIT BETA, CHLOROPLASTIC"/>
    <property type="match status" value="1"/>
</dbReference>
<dbReference type="InterPro" id="IPR041010">
    <property type="entry name" value="Znf-ACC"/>
</dbReference>
<dbReference type="InterPro" id="IPR000438">
    <property type="entry name" value="Acetyl_CoA_COase_Trfase_b_su"/>
</dbReference>
<feature type="binding site" evidence="13">
    <location>
        <position position="42"/>
    </location>
    <ligand>
        <name>Zn(2+)</name>
        <dbReference type="ChEBI" id="CHEBI:29105"/>
    </ligand>
</feature>
<keyword evidence="13" id="KW-0963">Cytoplasm</keyword>
<comment type="similarity">
    <text evidence="13">Belongs to the AccD/PCCB family.</text>
</comment>
<feature type="zinc finger region" description="C4-type" evidence="13">
    <location>
        <begin position="39"/>
        <end position="61"/>
    </location>
</feature>
<reference evidence="16 18" key="1">
    <citation type="submission" date="2015-09" db="EMBL/GenBank/DDBJ databases">
        <title>Draft genome sequence of Hydrogenibacillus schlegelii DSM 2000.</title>
        <authorList>
            <person name="Hemp J."/>
        </authorList>
    </citation>
    <scope>NUCLEOTIDE SEQUENCE [LARGE SCALE GENOMIC DNA]</scope>
    <source>
        <strain evidence="16 18">MA 48</strain>
    </source>
</reference>
<dbReference type="PROSITE" id="PS50980">
    <property type="entry name" value="COA_CT_NTER"/>
    <property type="match status" value="1"/>
</dbReference>
<dbReference type="EC" id="2.1.3.15" evidence="13"/>
<evidence type="ECO:0000256" key="1">
    <source>
        <dbReference type="ARBA" id="ARBA00004496"/>
    </source>
</evidence>
<evidence type="ECO:0000256" key="13">
    <source>
        <dbReference type="HAMAP-Rule" id="MF_01395"/>
    </source>
</evidence>
<evidence type="ECO:0000256" key="10">
    <source>
        <dbReference type="ARBA" id="ARBA00023098"/>
    </source>
</evidence>
<dbReference type="InterPro" id="IPR029045">
    <property type="entry name" value="ClpP/crotonase-like_dom_sf"/>
</dbReference>
<dbReference type="Proteomes" id="UP000244180">
    <property type="component" value="Unassembled WGS sequence"/>
</dbReference>
<evidence type="ECO:0000313" key="19">
    <source>
        <dbReference type="Proteomes" id="UP000244180"/>
    </source>
</evidence>
<dbReference type="GO" id="GO:0009317">
    <property type="term" value="C:acetyl-CoA carboxylase complex"/>
    <property type="evidence" value="ECO:0007669"/>
    <property type="project" value="InterPro"/>
</dbReference>
<dbReference type="GO" id="GO:0003989">
    <property type="term" value="F:acetyl-CoA carboxylase activity"/>
    <property type="evidence" value="ECO:0007669"/>
    <property type="project" value="InterPro"/>
</dbReference>
<name>A0A179IM53_HYDSH</name>
<feature type="domain" description="CoA carboxyltransferase N-terminal" evidence="15">
    <location>
        <begin position="35"/>
        <end position="299"/>
    </location>
</feature>
<dbReference type="HAMAP" id="MF_01395">
    <property type="entry name" value="AcetylCoA_CT_beta"/>
    <property type="match status" value="1"/>
</dbReference>
<gene>
    <name evidence="13" type="primary">accD</name>
    <name evidence="17" type="ORF">HSCHL_1246</name>
    <name evidence="16" type="ORF">SA87_03985</name>
</gene>
<dbReference type="EMBL" id="JXBB01000063">
    <property type="protein sequence ID" value="OAR03323.1"/>
    <property type="molecule type" value="Genomic_DNA"/>
</dbReference>
<keyword evidence="2 13" id="KW-0444">Lipid biosynthesis</keyword>
<dbReference type="GO" id="GO:0008270">
    <property type="term" value="F:zinc ion binding"/>
    <property type="evidence" value="ECO:0007669"/>
    <property type="project" value="UniProtKB-UniRule"/>
</dbReference>
<evidence type="ECO:0000259" key="15">
    <source>
        <dbReference type="PROSITE" id="PS50980"/>
    </source>
</evidence>
<keyword evidence="9 13" id="KW-0067">ATP-binding</keyword>
<evidence type="ECO:0000256" key="3">
    <source>
        <dbReference type="ARBA" id="ARBA00022679"/>
    </source>
</evidence>
<dbReference type="SUPFAM" id="SSF52096">
    <property type="entry name" value="ClpP/crotonase"/>
    <property type="match status" value="1"/>
</dbReference>
<evidence type="ECO:0000256" key="11">
    <source>
        <dbReference type="ARBA" id="ARBA00023160"/>
    </source>
</evidence>
<keyword evidence="11 13" id="KW-0275">Fatty acid biosynthesis</keyword>
<feature type="binding site" evidence="13">
    <location>
        <position position="61"/>
    </location>
    <ligand>
        <name>Zn(2+)</name>
        <dbReference type="ChEBI" id="CHEBI:29105"/>
    </ligand>
</feature>
<dbReference type="AlphaFoldDB" id="A0A179IM53"/>
<sequence length="299" mass="32931">MKQWREIFRKNRASRRLPRPLPPPPERPGDVPEGLIEKCPRCGALLYRRELEQHLFVCPKCGHHFPMSAPDRFRVTLDGGRFFEYDADLVSTDPLGFPGYPEKLEQAMEATGLPEAVMTGEGTIKGHPVVLAAMDGRFIMGSMGSVVGEKITRAIENARIKRYPLIIFAASGGARMQEGMLSLMQMAKTSAAIERFHRAGGLFISVLTHPTTGGVSASFAMLGDYLFAEPGALIGFAGRRIIEQTIREALPPDFQTAEFLLRHGQIDAVVPRKEMRDVLARVLAVHARRGRSGGKAPSV</sequence>
<keyword evidence="3 13" id="KW-0808">Transferase</keyword>
<evidence type="ECO:0000256" key="5">
    <source>
        <dbReference type="ARBA" id="ARBA00022741"/>
    </source>
</evidence>
<evidence type="ECO:0000256" key="9">
    <source>
        <dbReference type="ARBA" id="ARBA00022840"/>
    </source>
</evidence>